<sequence>MRKDKGEDFEAALSRLEEIAERLGEGNIGLDEAVKLYEEGVELIKFARKRLREVKGKLDILKTELEEDEELVEGEMPEEVKRILNETDTVEEDEGDGKNEEEEDVSGLF</sequence>
<keyword evidence="4 6" id="KW-0378">Hydrolase</keyword>
<protein>
    <recommendedName>
        <fullName evidence="6">Exodeoxyribonuclease 7 small subunit</fullName>
        <ecNumber evidence="6">3.1.11.6</ecNumber>
    </recommendedName>
    <alternativeName>
        <fullName evidence="6">Exodeoxyribonuclease VII small subunit</fullName>
        <shortName evidence="6">Exonuclease VII small subunit</shortName>
    </alternativeName>
</protein>
<evidence type="ECO:0000313" key="9">
    <source>
        <dbReference type="Proteomes" id="UP000192611"/>
    </source>
</evidence>
<keyword evidence="3 6" id="KW-0540">Nuclease</keyword>
<dbReference type="GO" id="GO:0008855">
    <property type="term" value="F:exodeoxyribonuclease VII activity"/>
    <property type="evidence" value="ECO:0007669"/>
    <property type="project" value="UniProtKB-UniRule"/>
</dbReference>
<comment type="caution">
    <text evidence="8">The sequence shown here is derived from an EMBL/GenBank/DDBJ whole genome shotgun (WGS) entry which is preliminary data.</text>
</comment>
<dbReference type="Pfam" id="PF02609">
    <property type="entry name" value="Exonuc_VII_S"/>
    <property type="match status" value="1"/>
</dbReference>
<dbReference type="Gene3D" id="1.10.287.1040">
    <property type="entry name" value="Exonuclease VII, small subunit"/>
    <property type="match status" value="1"/>
</dbReference>
<keyword evidence="2 6" id="KW-0963">Cytoplasm</keyword>
<comment type="function">
    <text evidence="6">Bidirectionally degrades single-stranded DNA into large acid-insoluble oligonucleotides, which are then degraded further into small acid-soluble oligonucleotides.</text>
</comment>
<evidence type="ECO:0000313" key="8">
    <source>
        <dbReference type="EMBL" id="OQX90088.1"/>
    </source>
</evidence>
<proteinExistence type="inferred from homology"/>
<dbReference type="EC" id="3.1.11.6" evidence="6"/>
<evidence type="ECO:0000256" key="5">
    <source>
        <dbReference type="ARBA" id="ARBA00022839"/>
    </source>
</evidence>
<dbReference type="HAMAP" id="MF_00337">
    <property type="entry name" value="Exonuc_7_S"/>
    <property type="match status" value="1"/>
</dbReference>
<comment type="subcellular location">
    <subcellularLocation>
        <location evidence="6">Cytoplasm</location>
    </subcellularLocation>
</comment>
<comment type="catalytic activity">
    <reaction evidence="6">
        <text>Exonucleolytic cleavage in either 5'- to 3'- or 3'- to 5'-direction to yield nucleoside 5'-phosphates.</text>
        <dbReference type="EC" id="3.1.11.6"/>
    </reaction>
</comment>
<organism evidence="8 9">
    <name type="scientific">Candidatus Coatesbacteria bacterium 4484_99</name>
    <dbReference type="NCBI Taxonomy" id="1970774"/>
    <lineage>
        <taxon>Bacteria</taxon>
        <taxon>Candidatus Coatesiibacteriota</taxon>
    </lineage>
</organism>
<dbReference type="InterPro" id="IPR037004">
    <property type="entry name" value="Exonuc_VII_ssu_sf"/>
</dbReference>
<dbReference type="GO" id="GO:0006308">
    <property type="term" value="P:DNA catabolic process"/>
    <property type="evidence" value="ECO:0007669"/>
    <property type="project" value="UniProtKB-UniRule"/>
</dbReference>
<dbReference type="AlphaFoldDB" id="A0A1W9RZS5"/>
<evidence type="ECO:0000256" key="6">
    <source>
        <dbReference type="HAMAP-Rule" id="MF_00337"/>
    </source>
</evidence>
<dbReference type="SUPFAM" id="SSF116842">
    <property type="entry name" value="XseB-like"/>
    <property type="match status" value="1"/>
</dbReference>
<dbReference type="GO" id="GO:0005829">
    <property type="term" value="C:cytosol"/>
    <property type="evidence" value="ECO:0007669"/>
    <property type="project" value="TreeGrafter"/>
</dbReference>
<dbReference type="PANTHER" id="PTHR34137:SF1">
    <property type="entry name" value="EXODEOXYRIBONUCLEASE 7 SMALL SUBUNIT"/>
    <property type="match status" value="1"/>
</dbReference>
<dbReference type="GO" id="GO:0009318">
    <property type="term" value="C:exodeoxyribonuclease VII complex"/>
    <property type="evidence" value="ECO:0007669"/>
    <property type="project" value="UniProtKB-UniRule"/>
</dbReference>
<evidence type="ECO:0000256" key="2">
    <source>
        <dbReference type="ARBA" id="ARBA00022490"/>
    </source>
</evidence>
<evidence type="ECO:0000256" key="3">
    <source>
        <dbReference type="ARBA" id="ARBA00022722"/>
    </source>
</evidence>
<dbReference type="Proteomes" id="UP000192611">
    <property type="component" value="Unassembled WGS sequence"/>
</dbReference>
<feature type="region of interest" description="Disordered" evidence="7">
    <location>
        <begin position="69"/>
        <end position="109"/>
    </location>
</feature>
<name>A0A1W9RZS5_9BACT</name>
<evidence type="ECO:0000256" key="4">
    <source>
        <dbReference type="ARBA" id="ARBA00022801"/>
    </source>
</evidence>
<dbReference type="InterPro" id="IPR003761">
    <property type="entry name" value="Exonuc_VII_S"/>
</dbReference>
<evidence type="ECO:0000256" key="1">
    <source>
        <dbReference type="ARBA" id="ARBA00009998"/>
    </source>
</evidence>
<keyword evidence="5 6" id="KW-0269">Exonuclease</keyword>
<comment type="similarity">
    <text evidence="1 6">Belongs to the XseB family.</text>
</comment>
<accession>A0A1W9RZS5</accession>
<gene>
    <name evidence="6" type="primary">xseB</name>
    <name evidence="8" type="ORF">B6D57_04960</name>
</gene>
<reference evidence="9" key="1">
    <citation type="submission" date="2017-03" db="EMBL/GenBank/DDBJ databases">
        <title>Novel pathways for hydrocarbon cycling and metabolic interdependencies in hydrothermal sediment communities.</title>
        <authorList>
            <person name="Dombrowski N."/>
            <person name="Seitz K."/>
            <person name="Teske A."/>
            <person name="Baker B."/>
        </authorList>
    </citation>
    <scope>NUCLEOTIDE SEQUENCE [LARGE SCALE GENOMIC DNA]</scope>
</reference>
<dbReference type="EMBL" id="NATQ01000104">
    <property type="protein sequence ID" value="OQX90088.1"/>
    <property type="molecule type" value="Genomic_DNA"/>
</dbReference>
<comment type="subunit">
    <text evidence="6">Heterooligomer composed of large and small subunits.</text>
</comment>
<evidence type="ECO:0000256" key="7">
    <source>
        <dbReference type="SAM" id="MobiDB-lite"/>
    </source>
</evidence>
<feature type="compositionally biased region" description="Acidic residues" evidence="7">
    <location>
        <begin position="88"/>
        <end position="109"/>
    </location>
</feature>
<dbReference type="PANTHER" id="PTHR34137">
    <property type="entry name" value="EXODEOXYRIBONUCLEASE 7 SMALL SUBUNIT"/>
    <property type="match status" value="1"/>
</dbReference>
<dbReference type="NCBIfam" id="TIGR01280">
    <property type="entry name" value="xseB"/>
    <property type="match status" value="1"/>
</dbReference>